<accession>A0A366MPG9</accession>
<comment type="caution">
    <text evidence="2">The sequence shown here is derived from an EMBL/GenBank/DDBJ whole genome shotgun (WGS) entry which is preliminary data.</text>
</comment>
<dbReference type="Proteomes" id="UP000252669">
    <property type="component" value="Unassembled WGS sequence"/>
</dbReference>
<keyword evidence="3" id="KW-1185">Reference proteome</keyword>
<keyword evidence="1" id="KW-0472">Membrane</keyword>
<feature type="transmembrane region" description="Helical" evidence="1">
    <location>
        <begin position="123"/>
        <end position="144"/>
    </location>
</feature>
<dbReference type="AlphaFoldDB" id="A0A366MPG9"/>
<proteinExistence type="predicted"/>
<dbReference type="EMBL" id="PDKB01000039">
    <property type="protein sequence ID" value="RBQ27917.1"/>
    <property type="molecule type" value="Genomic_DNA"/>
</dbReference>
<keyword evidence="1" id="KW-0812">Transmembrane</keyword>
<protein>
    <submittedName>
        <fullName evidence="2">Uncharacterized protein</fullName>
    </submittedName>
</protein>
<keyword evidence="1" id="KW-1133">Transmembrane helix</keyword>
<evidence type="ECO:0000313" key="3">
    <source>
        <dbReference type="Proteomes" id="UP000252669"/>
    </source>
</evidence>
<sequence>MKKLILMLSLSFGLYSHELMLFVEDNKDNTITVAGEFDTGDDAAGALVRIESLVTGNVLFQQRLPKESEIIVDIPKEPYQVVLDGGSGHTLVKEGIAPIEGYSEELKAQSKQVTVPQNVSHEWSSVTIVFFSICIILFLMTIYFSNKNTNRILQQLKES</sequence>
<organism evidence="2 3">
    <name type="scientific">Aliarcobacter vitoriensis</name>
    <dbReference type="NCBI Taxonomy" id="2011099"/>
    <lineage>
        <taxon>Bacteria</taxon>
        <taxon>Pseudomonadati</taxon>
        <taxon>Campylobacterota</taxon>
        <taxon>Epsilonproteobacteria</taxon>
        <taxon>Campylobacterales</taxon>
        <taxon>Arcobacteraceae</taxon>
        <taxon>Aliarcobacter</taxon>
    </lineage>
</organism>
<dbReference type="OrthoDB" id="5347922at2"/>
<reference evidence="2 3" key="1">
    <citation type="submission" date="2017-10" db="EMBL/GenBank/DDBJ databases">
        <title>Genomics of the genus Arcobacter.</title>
        <authorList>
            <person name="Perez-Cataluna A."/>
            <person name="Figueras M.J."/>
        </authorList>
    </citation>
    <scope>NUCLEOTIDE SEQUENCE [LARGE SCALE GENOMIC DNA]</scope>
    <source>
        <strain evidence="2 3">CECT 9230</strain>
    </source>
</reference>
<evidence type="ECO:0000313" key="2">
    <source>
        <dbReference type="EMBL" id="RBQ27917.1"/>
    </source>
</evidence>
<gene>
    <name evidence="2" type="ORF">CRU91_12000</name>
</gene>
<evidence type="ECO:0000256" key="1">
    <source>
        <dbReference type="SAM" id="Phobius"/>
    </source>
</evidence>
<name>A0A366MPG9_9BACT</name>